<dbReference type="PANTHER" id="PTHR30087">
    <property type="entry name" value="INNER MEMBRANE PROTEIN"/>
    <property type="match status" value="1"/>
</dbReference>
<accession>A0A1N7JXG4</accession>
<gene>
    <name evidence="1" type="ORF">SAMN05421760_10267</name>
</gene>
<protein>
    <submittedName>
        <fullName evidence="1">Uncharacterized conserved protein YbbK, DUF523 family</fullName>
    </submittedName>
</protein>
<evidence type="ECO:0000313" key="2">
    <source>
        <dbReference type="Proteomes" id="UP000185999"/>
    </source>
</evidence>
<sequence length="170" mass="18825">MKKILVSACFLGQKVRYDGQHSLLQHPQIQKWQQEGRIVPFCPEIAGGLAIPRLPSEITSRHPVMVVNIQGDDVTPEFLHGAELAVEKAKETGACCALLKSRSPSCGNRETYNGEFNNTLTPCNGVTAAELLRHGIPVFNEREIDHLIEFITMQETPEDPNSNNPHSGTR</sequence>
<dbReference type="EMBL" id="FTOE01000002">
    <property type="protein sequence ID" value="SIS54023.1"/>
    <property type="molecule type" value="Genomic_DNA"/>
</dbReference>
<proteinExistence type="predicted"/>
<dbReference type="InterPro" id="IPR007553">
    <property type="entry name" value="2-thiour_desulf"/>
</dbReference>
<keyword evidence="2" id="KW-1185">Reference proteome</keyword>
<dbReference type="OrthoDB" id="495783at2"/>
<name>A0A1N7JXG4_9GAMM</name>
<dbReference type="STRING" id="619304.SAMN05421760_10267"/>
<dbReference type="AlphaFoldDB" id="A0A1N7JXG4"/>
<dbReference type="PANTHER" id="PTHR30087:SF1">
    <property type="entry name" value="HYPOTHETICAL CYTOSOLIC PROTEIN"/>
    <property type="match status" value="1"/>
</dbReference>
<dbReference type="Pfam" id="PF04463">
    <property type="entry name" value="2-thiour_desulf"/>
    <property type="match status" value="1"/>
</dbReference>
<evidence type="ECO:0000313" key="1">
    <source>
        <dbReference type="EMBL" id="SIS54023.1"/>
    </source>
</evidence>
<organism evidence="1 2">
    <name type="scientific">Neptunomonas antarctica</name>
    <dbReference type="NCBI Taxonomy" id="619304"/>
    <lineage>
        <taxon>Bacteria</taxon>
        <taxon>Pseudomonadati</taxon>
        <taxon>Pseudomonadota</taxon>
        <taxon>Gammaproteobacteria</taxon>
        <taxon>Oceanospirillales</taxon>
        <taxon>Oceanospirillaceae</taxon>
        <taxon>Neptunomonas</taxon>
    </lineage>
</organism>
<dbReference type="RefSeq" id="WP_054340914.1">
    <property type="nucleotide sequence ID" value="NZ_FTOE01000002.1"/>
</dbReference>
<dbReference type="Proteomes" id="UP000185999">
    <property type="component" value="Unassembled WGS sequence"/>
</dbReference>
<reference evidence="2" key="1">
    <citation type="submission" date="2017-01" db="EMBL/GenBank/DDBJ databases">
        <authorList>
            <person name="Varghese N."/>
            <person name="Submissions S."/>
        </authorList>
    </citation>
    <scope>NUCLEOTIDE SEQUENCE [LARGE SCALE GENOMIC DNA]</scope>
    <source>
        <strain evidence="2">DSM 22306</strain>
    </source>
</reference>